<reference evidence="1 2" key="1">
    <citation type="journal article" date="2018" name="Sci. Rep.">
        <title>Comparative analysis of the Pocillopora damicornis genome highlights role of immune system in coral evolution.</title>
        <authorList>
            <person name="Cunning R."/>
            <person name="Bay R.A."/>
            <person name="Gillette P."/>
            <person name="Baker A.C."/>
            <person name="Traylor-Knowles N."/>
        </authorList>
    </citation>
    <scope>NUCLEOTIDE SEQUENCE [LARGE SCALE GENOMIC DNA]</scope>
    <source>
        <strain evidence="1">RSMAS</strain>
        <tissue evidence="1">Whole animal</tissue>
    </source>
</reference>
<protein>
    <submittedName>
        <fullName evidence="1">Uncharacterized protein</fullName>
    </submittedName>
</protein>
<proteinExistence type="predicted"/>
<keyword evidence="2" id="KW-1185">Reference proteome</keyword>
<dbReference type="EMBL" id="RCHS01000646">
    <property type="protein sequence ID" value="RMX57565.1"/>
    <property type="molecule type" value="Genomic_DNA"/>
</dbReference>
<accession>A0A3M6UVA2</accession>
<sequence length="380" mass="44225">MNRKDRAETDLNNNFEIREKMEFKRRRRVSAPAKPYGGSEKLKNKLERGFYGGGKKLSQSALLISPSWQSFDREDVDGDPLDTSWDYIEEMMKDNKKAETIKLLKTQQVRGSVKALSPRTTAETTTTLKQLKKEISRKFSRARSDSKYSLIPWMDCSDWEEPSGDFIPVEFNLGFLDDYMPEKGSERMRKNGGSFEVLMKQAFSEISENLKEIEEEGVKQKQKVDIQRRRRISAPVTSFGRLDASEKDVELIFPKRKNTQPSLIIAWPELQSVEEESEESEDNEVLKEEIIAEIYKKEQNLNENLPRRRRVSAPAKTLTETADMSTFKQLRKDIGRRLSRTRSDPTFSTLPWLDWIDEEPEPDFEPVEFNLDFLEELIKG</sequence>
<comment type="caution">
    <text evidence="1">The sequence shown here is derived from an EMBL/GenBank/DDBJ whole genome shotgun (WGS) entry which is preliminary data.</text>
</comment>
<gene>
    <name evidence="1" type="ORF">pdam_00005744</name>
</gene>
<evidence type="ECO:0000313" key="1">
    <source>
        <dbReference type="EMBL" id="RMX57565.1"/>
    </source>
</evidence>
<evidence type="ECO:0000313" key="2">
    <source>
        <dbReference type="Proteomes" id="UP000275408"/>
    </source>
</evidence>
<dbReference type="Proteomes" id="UP000275408">
    <property type="component" value="Unassembled WGS sequence"/>
</dbReference>
<name>A0A3M6UVA2_POCDA</name>
<organism evidence="1 2">
    <name type="scientific">Pocillopora damicornis</name>
    <name type="common">Cauliflower coral</name>
    <name type="synonym">Millepora damicornis</name>
    <dbReference type="NCBI Taxonomy" id="46731"/>
    <lineage>
        <taxon>Eukaryota</taxon>
        <taxon>Metazoa</taxon>
        <taxon>Cnidaria</taxon>
        <taxon>Anthozoa</taxon>
        <taxon>Hexacorallia</taxon>
        <taxon>Scleractinia</taxon>
        <taxon>Astrocoeniina</taxon>
        <taxon>Pocilloporidae</taxon>
        <taxon>Pocillopora</taxon>
    </lineage>
</organism>
<dbReference type="AlphaFoldDB" id="A0A3M6UVA2"/>